<evidence type="ECO:0000313" key="18">
    <source>
        <dbReference type="EMBL" id="MBC8539512.1"/>
    </source>
</evidence>
<dbReference type="Pfam" id="PF14622">
    <property type="entry name" value="Ribonucleas_3_3"/>
    <property type="match status" value="1"/>
</dbReference>
<feature type="binding site" evidence="15">
    <location>
        <position position="122"/>
    </location>
    <ligand>
        <name>Mg(2+)</name>
        <dbReference type="ChEBI" id="CHEBI:18420"/>
    </ligand>
</feature>
<dbReference type="GO" id="GO:0042802">
    <property type="term" value="F:identical protein binding"/>
    <property type="evidence" value="ECO:0007669"/>
    <property type="project" value="UniProtKB-ARBA"/>
</dbReference>
<feature type="active site" evidence="15">
    <location>
        <position position="122"/>
    </location>
</feature>
<dbReference type="InterPro" id="IPR011907">
    <property type="entry name" value="RNase_III"/>
</dbReference>
<dbReference type="Gene3D" id="1.10.1520.10">
    <property type="entry name" value="Ribonuclease III domain"/>
    <property type="match status" value="1"/>
</dbReference>
<dbReference type="PANTHER" id="PTHR11207">
    <property type="entry name" value="RIBONUCLEASE III"/>
    <property type="match status" value="1"/>
</dbReference>
<dbReference type="GO" id="GO:0006397">
    <property type="term" value="P:mRNA processing"/>
    <property type="evidence" value="ECO:0007669"/>
    <property type="project" value="UniProtKB-UniRule"/>
</dbReference>
<comment type="function">
    <text evidence="15">Digests double-stranded RNA. Involved in the processing of primary rRNA transcript to yield the immediate precursors to the large and small rRNAs (23S and 16S). Processes some mRNAs, and tRNAs when they are encoded in the rRNA operon. Processes pre-crRNA and tracrRNA of type II CRISPR loci if present in the organism.</text>
</comment>
<name>A0A926DKP6_9FIRM</name>
<evidence type="ECO:0000256" key="8">
    <source>
        <dbReference type="ARBA" id="ARBA00022694"/>
    </source>
</evidence>
<evidence type="ECO:0000256" key="2">
    <source>
        <dbReference type="ARBA" id="ARBA00004496"/>
    </source>
</evidence>
<feature type="binding site" evidence="15">
    <location>
        <position position="46"/>
    </location>
    <ligand>
        <name>Mg(2+)</name>
        <dbReference type="ChEBI" id="CHEBI:18420"/>
    </ligand>
</feature>
<dbReference type="GO" id="GO:0004525">
    <property type="term" value="F:ribonuclease III activity"/>
    <property type="evidence" value="ECO:0007669"/>
    <property type="project" value="UniProtKB-UniRule"/>
</dbReference>
<dbReference type="SMART" id="SM00358">
    <property type="entry name" value="DSRM"/>
    <property type="match status" value="1"/>
</dbReference>
<comment type="cofactor">
    <cofactor evidence="15">
        <name>Mg(2+)</name>
        <dbReference type="ChEBI" id="CHEBI:18420"/>
    </cofactor>
</comment>
<dbReference type="CDD" id="cd10845">
    <property type="entry name" value="DSRM_RNAse_III_family"/>
    <property type="match status" value="1"/>
</dbReference>
<keyword evidence="7 15" id="KW-0507">mRNA processing</keyword>
<evidence type="ECO:0000256" key="14">
    <source>
        <dbReference type="ARBA" id="ARBA00022884"/>
    </source>
</evidence>
<evidence type="ECO:0000256" key="6">
    <source>
        <dbReference type="ARBA" id="ARBA00022552"/>
    </source>
</evidence>
<keyword evidence="9 15" id="KW-0540">Nuclease</keyword>
<keyword evidence="19" id="KW-1185">Reference proteome</keyword>
<dbReference type="PROSITE" id="PS00517">
    <property type="entry name" value="RNASE_3_1"/>
    <property type="match status" value="1"/>
</dbReference>
<dbReference type="CDD" id="cd00593">
    <property type="entry name" value="RIBOc"/>
    <property type="match status" value="1"/>
</dbReference>
<dbReference type="GO" id="GO:0005737">
    <property type="term" value="C:cytoplasm"/>
    <property type="evidence" value="ECO:0007669"/>
    <property type="project" value="UniProtKB-SubCell"/>
</dbReference>
<comment type="caution">
    <text evidence="18">The sequence shown here is derived from an EMBL/GenBank/DDBJ whole genome shotgun (WGS) entry which is preliminary data.</text>
</comment>
<feature type="active site" evidence="15">
    <location>
        <position position="50"/>
    </location>
</feature>
<keyword evidence="15" id="KW-0699">rRNA-binding</keyword>
<keyword evidence="14 15" id="KW-0694">RNA-binding</keyword>
<dbReference type="PANTHER" id="PTHR11207:SF0">
    <property type="entry name" value="RIBONUCLEASE 3"/>
    <property type="match status" value="1"/>
</dbReference>
<dbReference type="GO" id="GO:0008033">
    <property type="term" value="P:tRNA processing"/>
    <property type="evidence" value="ECO:0007669"/>
    <property type="project" value="UniProtKB-KW"/>
</dbReference>
<feature type="domain" description="DRBM" evidence="16">
    <location>
        <begin position="160"/>
        <end position="229"/>
    </location>
</feature>
<evidence type="ECO:0000256" key="3">
    <source>
        <dbReference type="ARBA" id="ARBA00010183"/>
    </source>
</evidence>
<dbReference type="FunFam" id="3.30.160.20:FF:000003">
    <property type="entry name" value="Ribonuclease 3"/>
    <property type="match status" value="1"/>
</dbReference>
<feature type="domain" description="RNase III" evidence="17">
    <location>
        <begin position="4"/>
        <end position="133"/>
    </location>
</feature>
<dbReference type="AlphaFoldDB" id="A0A926DKP6"/>
<keyword evidence="10 15" id="KW-0479">Metal-binding</keyword>
<keyword evidence="13 15" id="KW-0460">Magnesium</keyword>
<dbReference type="EC" id="3.1.26.3" evidence="15"/>
<comment type="subcellular location">
    <subcellularLocation>
        <location evidence="2 15">Cytoplasm</location>
    </subcellularLocation>
</comment>
<evidence type="ECO:0000256" key="7">
    <source>
        <dbReference type="ARBA" id="ARBA00022664"/>
    </source>
</evidence>
<dbReference type="InterPro" id="IPR036389">
    <property type="entry name" value="RNase_III_sf"/>
</dbReference>
<protein>
    <recommendedName>
        <fullName evidence="15">Ribonuclease 3</fullName>
        <ecNumber evidence="15">3.1.26.3</ecNumber>
    </recommendedName>
    <alternativeName>
        <fullName evidence="15">Ribonuclease III</fullName>
        <shortName evidence="15">RNase III</shortName>
    </alternativeName>
</protein>
<reference evidence="18" key="1">
    <citation type="submission" date="2020-08" db="EMBL/GenBank/DDBJ databases">
        <title>Genome public.</title>
        <authorList>
            <person name="Liu C."/>
            <person name="Sun Q."/>
        </authorList>
    </citation>
    <scope>NUCLEOTIDE SEQUENCE</scope>
    <source>
        <strain evidence="18">H8</strain>
    </source>
</reference>
<feature type="binding site" evidence="15">
    <location>
        <position position="119"/>
    </location>
    <ligand>
        <name>Mg(2+)</name>
        <dbReference type="ChEBI" id="CHEBI:18420"/>
    </ligand>
</feature>
<organism evidence="18 19">
    <name type="scientific">Congzhengia minquanensis</name>
    <dbReference type="NCBI Taxonomy" id="2763657"/>
    <lineage>
        <taxon>Bacteria</taxon>
        <taxon>Bacillati</taxon>
        <taxon>Bacillota</taxon>
        <taxon>Clostridia</taxon>
        <taxon>Eubacteriales</taxon>
        <taxon>Oscillospiraceae</taxon>
        <taxon>Congzhengia</taxon>
    </lineage>
</organism>
<accession>A0A926DKP6</accession>
<keyword evidence="11 15" id="KW-0255">Endonuclease</keyword>
<proteinExistence type="inferred from homology"/>
<dbReference type="GO" id="GO:0006364">
    <property type="term" value="P:rRNA processing"/>
    <property type="evidence" value="ECO:0007669"/>
    <property type="project" value="UniProtKB-UniRule"/>
</dbReference>
<evidence type="ECO:0000259" key="16">
    <source>
        <dbReference type="PROSITE" id="PS50137"/>
    </source>
</evidence>
<dbReference type="EMBL" id="JACRSU010000001">
    <property type="protein sequence ID" value="MBC8539512.1"/>
    <property type="molecule type" value="Genomic_DNA"/>
</dbReference>
<dbReference type="GO" id="GO:0003725">
    <property type="term" value="F:double-stranded RNA binding"/>
    <property type="evidence" value="ECO:0007669"/>
    <property type="project" value="TreeGrafter"/>
</dbReference>
<evidence type="ECO:0000313" key="19">
    <source>
        <dbReference type="Proteomes" id="UP000611762"/>
    </source>
</evidence>
<keyword evidence="5 15" id="KW-0963">Cytoplasm</keyword>
<comment type="subunit">
    <text evidence="4 15">Homodimer.</text>
</comment>
<evidence type="ECO:0000256" key="11">
    <source>
        <dbReference type="ARBA" id="ARBA00022759"/>
    </source>
</evidence>
<evidence type="ECO:0000256" key="13">
    <source>
        <dbReference type="ARBA" id="ARBA00022842"/>
    </source>
</evidence>
<keyword evidence="8 15" id="KW-0819">tRNA processing</keyword>
<dbReference type="SUPFAM" id="SSF54768">
    <property type="entry name" value="dsRNA-binding domain-like"/>
    <property type="match status" value="1"/>
</dbReference>
<dbReference type="FunFam" id="1.10.1520.10:FF:000001">
    <property type="entry name" value="Ribonuclease 3"/>
    <property type="match status" value="1"/>
</dbReference>
<dbReference type="InterPro" id="IPR014720">
    <property type="entry name" value="dsRBD_dom"/>
</dbReference>
<dbReference type="PROSITE" id="PS50142">
    <property type="entry name" value="RNASE_3_2"/>
    <property type="match status" value="1"/>
</dbReference>
<keyword evidence="12 15" id="KW-0378">Hydrolase</keyword>
<dbReference type="NCBIfam" id="TIGR02191">
    <property type="entry name" value="RNaseIII"/>
    <property type="match status" value="1"/>
</dbReference>
<evidence type="ECO:0000256" key="10">
    <source>
        <dbReference type="ARBA" id="ARBA00022723"/>
    </source>
</evidence>
<comment type="catalytic activity">
    <reaction evidence="1 15">
        <text>Endonucleolytic cleavage to 5'-phosphomonoester.</text>
        <dbReference type="EC" id="3.1.26.3"/>
    </reaction>
</comment>
<evidence type="ECO:0000256" key="5">
    <source>
        <dbReference type="ARBA" id="ARBA00022490"/>
    </source>
</evidence>
<dbReference type="InterPro" id="IPR000999">
    <property type="entry name" value="RNase_III_dom"/>
</dbReference>
<comment type="similarity">
    <text evidence="3">Belongs to the ribonuclease III family.</text>
</comment>
<dbReference type="HAMAP" id="MF_00104">
    <property type="entry name" value="RNase_III"/>
    <property type="match status" value="1"/>
</dbReference>
<evidence type="ECO:0000256" key="12">
    <source>
        <dbReference type="ARBA" id="ARBA00022801"/>
    </source>
</evidence>
<dbReference type="RefSeq" id="WP_249310666.1">
    <property type="nucleotide sequence ID" value="NZ_JACRSU010000001.1"/>
</dbReference>
<dbReference type="SUPFAM" id="SSF69065">
    <property type="entry name" value="RNase III domain-like"/>
    <property type="match status" value="1"/>
</dbReference>
<evidence type="ECO:0000259" key="17">
    <source>
        <dbReference type="PROSITE" id="PS50142"/>
    </source>
</evidence>
<dbReference type="Proteomes" id="UP000611762">
    <property type="component" value="Unassembled WGS sequence"/>
</dbReference>
<dbReference type="GO" id="GO:0046872">
    <property type="term" value="F:metal ion binding"/>
    <property type="evidence" value="ECO:0007669"/>
    <property type="project" value="UniProtKB-KW"/>
</dbReference>
<dbReference type="Pfam" id="PF00035">
    <property type="entry name" value="dsrm"/>
    <property type="match status" value="1"/>
</dbReference>
<evidence type="ECO:0000256" key="15">
    <source>
        <dbReference type="HAMAP-Rule" id="MF_00104"/>
    </source>
</evidence>
<dbReference type="PROSITE" id="PS50137">
    <property type="entry name" value="DS_RBD"/>
    <property type="match status" value="1"/>
</dbReference>
<gene>
    <name evidence="15" type="primary">rnc</name>
    <name evidence="18" type="ORF">H8698_00795</name>
</gene>
<dbReference type="Gene3D" id="3.30.160.20">
    <property type="match status" value="1"/>
</dbReference>
<dbReference type="SMART" id="SM00535">
    <property type="entry name" value="RIBOc"/>
    <property type="match status" value="1"/>
</dbReference>
<sequence>MNALKEFQEIIGYKFTNCEYLKVALTHSSYANENRSKHIPFNERLEFLGDSVLGLVVSRYIFENFPKLPEGKLTKMRAAVVCERSLWECAVNIDLGNYLILGHGEEHTGGRTRMSILADAFEALIAAIYLDSSLETVREWILGQLYETILDASRGKMFKDYKTDFQEVVQKNGDVEIKYEVQSESGPDHDKLFVVNVYLNGTLMGTGEGTSKKKAEQKAAQNALIKTRADKQK</sequence>
<evidence type="ECO:0000256" key="9">
    <source>
        <dbReference type="ARBA" id="ARBA00022722"/>
    </source>
</evidence>
<dbReference type="GO" id="GO:0019843">
    <property type="term" value="F:rRNA binding"/>
    <property type="evidence" value="ECO:0007669"/>
    <property type="project" value="UniProtKB-KW"/>
</dbReference>
<evidence type="ECO:0000256" key="1">
    <source>
        <dbReference type="ARBA" id="ARBA00000109"/>
    </source>
</evidence>
<dbReference type="GO" id="GO:0010468">
    <property type="term" value="P:regulation of gene expression"/>
    <property type="evidence" value="ECO:0007669"/>
    <property type="project" value="TreeGrafter"/>
</dbReference>
<keyword evidence="6 15" id="KW-0698">rRNA processing</keyword>
<evidence type="ECO:0000256" key="4">
    <source>
        <dbReference type="ARBA" id="ARBA00011738"/>
    </source>
</evidence>